<organism evidence="1">
    <name type="scientific">Thermosphaera aggregans</name>
    <dbReference type="NCBI Taxonomy" id="54254"/>
    <lineage>
        <taxon>Archaea</taxon>
        <taxon>Thermoproteota</taxon>
        <taxon>Thermoprotei</taxon>
        <taxon>Desulfurococcales</taxon>
        <taxon>Desulfurococcaceae</taxon>
        <taxon>Thermosphaera</taxon>
    </lineage>
</organism>
<gene>
    <name evidence="1" type="ORF">ENP55_00430</name>
</gene>
<sequence length="123" mass="13936">MEQELPEVTKVIVEVFLDFSEESDKALKTLLAVAEELLDQHIWVDVIPHHVWFSDPLEAEAMDLPRIVINGKIRFIGRAPEKNEVKSAIMERVGVPAVKSEDVELESIRFFDGGFKEVAFVST</sequence>
<dbReference type="EMBL" id="DSJT01000003">
    <property type="protein sequence ID" value="HEF86784.1"/>
    <property type="molecule type" value="Genomic_DNA"/>
</dbReference>
<reference evidence="1" key="1">
    <citation type="journal article" date="2020" name="mSystems">
        <title>Genome- and Community-Level Interaction Insights into Carbon Utilization and Element Cycling Functions of Hydrothermarchaeota in Hydrothermal Sediment.</title>
        <authorList>
            <person name="Zhou Z."/>
            <person name="Liu Y."/>
            <person name="Xu W."/>
            <person name="Pan J."/>
            <person name="Luo Z.H."/>
            <person name="Li M."/>
        </authorList>
    </citation>
    <scope>NUCLEOTIDE SEQUENCE [LARGE SCALE GENOMIC DNA]</scope>
    <source>
        <strain evidence="1">SpSt-23</strain>
    </source>
</reference>
<comment type="caution">
    <text evidence="1">The sequence shown here is derived from an EMBL/GenBank/DDBJ whole genome shotgun (WGS) entry which is preliminary data.</text>
</comment>
<protein>
    <recommendedName>
        <fullName evidence="2">Thioredoxin-like fold domain-containing protein</fullName>
    </recommendedName>
</protein>
<proteinExistence type="predicted"/>
<evidence type="ECO:0000313" key="1">
    <source>
        <dbReference type="EMBL" id="HEF86784.1"/>
    </source>
</evidence>
<accession>A0A7C2FWP6</accession>
<dbReference type="Gene3D" id="3.40.30.10">
    <property type="entry name" value="Glutaredoxin"/>
    <property type="match status" value="1"/>
</dbReference>
<evidence type="ECO:0008006" key="2">
    <source>
        <dbReference type="Google" id="ProtNLM"/>
    </source>
</evidence>
<dbReference type="AlphaFoldDB" id="A0A7C2FWP6"/>
<name>A0A7C2FWP6_9CREN</name>